<dbReference type="InterPro" id="IPR002100">
    <property type="entry name" value="TF_MADSbox"/>
</dbReference>
<comment type="caution">
    <text evidence="7">The sequence shown here is derived from an EMBL/GenBank/DDBJ whole genome shotgun (WGS) entry which is preliminary data.</text>
</comment>
<evidence type="ECO:0000256" key="5">
    <source>
        <dbReference type="ARBA" id="ARBA00023242"/>
    </source>
</evidence>
<keyword evidence="8" id="KW-1185">Reference proteome</keyword>
<keyword evidence="2" id="KW-0805">Transcription regulation</keyword>
<evidence type="ECO:0000256" key="2">
    <source>
        <dbReference type="ARBA" id="ARBA00023015"/>
    </source>
</evidence>
<dbReference type="GO" id="GO:0000978">
    <property type="term" value="F:RNA polymerase II cis-regulatory region sequence-specific DNA binding"/>
    <property type="evidence" value="ECO:0007669"/>
    <property type="project" value="TreeGrafter"/>
</dbReference>
<dbReference type="SUPFAM" id="SSF55455">
    <property type="entry name" value="SRF-like"/>
    <property type="match status" value="1"/>
</dbReference>
<feature type="domain" description="MADS-box" evidence="6">
    <location>
        <begin position="4"/>
        <end position="64"/>
    </location>
</feature>
<dbReference type="Proteomes" id="UP001141806">
    <property type="component" value="Unassembled WGS sequence"/>
</dbReference>
<evidence type="ECO:0000259" key="6">
    <source>
        <dbReference type="PROSITE" id="PS50066"/>
    </source>
</evidence>
<organism evidence="7 8">
    <name type="scientific">Protea cynaroides</name>
    <dbReference type="NCBI Taxonomy" id="273540"/>
    <lineage>
        <taxon>Eukaryota</taxon>
        <taxon>Viridiplantae</taxon>
        <taxon>Streptophyta</taxon>
        <taxon>Embryophyta</taxon>
        <taxon>Tracheophyta</taxon>
        <taxon>Spermatophyta</taxon>
        <taxon>Magnoliopsida</taxon>
        <taxon>Proteales</taxon>
        <taxon>Proteaceae</taxon>
        <taxon>Protea</taxon>
    </lineage>
</organism>
<keyword evidence="5" id="KW-0539">Nucleus</keyword>
<evidence type="ECO:0000256" key="1">
    <source>
        <dbReference type="ARBA" id="ARBA00004123"/>
    </source>
</evidence>
<name>A0A9Q0KT08_9MAGN</name>
<gene>
    <name evidence="7" type="ORF">NE237_001175</name>
</gene>
<dbReference type="AlphaFoldDB" id="A0A9Q0KT08"/>
<dbReference type="InterPro" id="IPR036879">
    <property type="entry name" value="TF_MADSbox_sf"/>
</dbReference>
<evidence type="ECO:0000313" key="8">
    <source>
        <dbReference type="Proteomes" id="UP001141806"/>
    </source>
</evidence>
<dbReference type="Gene3D" id="3.40.1810.10">
    <property type="entry name" value="Transcription factor, MADS-box"/>
    <property type="match status" value="1"/>
</dbReference>
<comment type="subcellular location">
    <subcellularLocation>
        <location evidence="1">Nucleus</location>
    </subcellularLocation>
</comment>
<sequence length="342" mass="37862">MMGKGKRKTEIKKVDDRKRRDVTFCKRRKGLFGKALNTSMLCNAKIAMIIFSAAGNPYTFFTQASSIDDVIDQYLSHRSFETAGSAKKDEEYTQMFSSMAKEITEVEWEDTNKGKHLNQYSCEGKKVGFWWDLVDVDGCNSLEELQLLRSSLEDLYGNISQRLFSLSSQMSTFQTVLADETHVEVPALVDDVHAELPALVDAHAELPALVDGGHAKLPSLDGDILAELFLGVDDESGDVAASDFFTDLSSCPSSSADEDAGTVFANISDERYVDGIDIDDIFDHLDDLCGSAIASDFIIGKNDFVPCVDENASMVLTTNYDGSYISETVLDNMEDFFEHVLF</sequence>
<keyword evidence="4" id="KW-0804">Transcription</keyword>
<dbReference type="GO" id="GO:0046983">
    <property type="term" value="F:protein dimerization activity"/>
    <property type="evidence" value="ECO:0007669"/>
    <property type="project" value="InterPro"/>
</dbReference>
<dbReference type="PROSITE" id="PS50066">
    <property type="entry name" value="MADS_BOX_2"/>
    <property type="match status" value="1"/>
</dbReference>
<evidence type="ECO:0000256" key="3">
    <source>
        <dbReference type="ARBA" id="ARBA00023125"/>
    </source>
</evidence>
<dbReference type="OrthoDB" id="1995928at2759"/>
<dbReference type="Pfam" id="PF00319">
    <property type="entry name" value="SRF-TF"/>
    <property type="match status" value="1"/>
</dbReference>
<evidence type="ECO:0000313" key="7">
    <source>
        <dbReference type="EMBL" id="KAJ4976069.1"/>
    </source>
</evidence>
<reference evidence="7" key="1">
    <citation type="journal article" date="2023" name="Plant J.">
        <title>The genome of the king protea, Protea cynaroides.</title>
        <authorList>
            <person name="Chang J."/>
            <person name="Duong T.A."/>
            <person name="Schoeman C."/>
            <person name="Ma X."/>
            <person name="Roodt D."/>
            <person name="Barker N."/>
            <person name="Li Z."/>
            <person name="Van de Peer Y."/>
            <person name="Mizrachi E."/>
        </authorList>
    </citation>
    <scope>NUCLEOTIDE SEQUENCE</scope>
    <source>
        <tissue evidence="7">Young leaves</tissue>
    </source>
</reference>
<dbReference type="SMART" id="SM00432">
    <property type="entry name" value="MADS"/>
    <property type="match status" value="1"/>
</dbReference>
<dbReference type="PRINTS" id="PR00404">
    <property type="entry name" value="MADSDOMAIN"/>
</dbReference>
<dbReference type="GO" id="GO:0005634">
    <property type="term" value="C:nucleus"/>
    <property type="evidence" value="ECO:0007669"/>
    <property type="project" value="UniProtKB-SubCell"/>
</dbReference>
<protein>
    <recommendedName>
        <fullName evidence="6">MADS-box domain-containing protein</fullName>
    </recommendedName>
</protein>
<dbReference type="PANTHER" id="PTHR11945:SF629">
    <property type="entry name" value="OS02G0164450 PROTEIN"/>
    <property type="match status" value="1"/>
</dbReference>
<keyword evidence="3" id="KW-0238">DNA-binding</keyword>
<accession>A0A9Q0KT08</accession>
<dbReference type="EMBL" id="JAMYWD010000003">
    <property type="protein sequence ID" value="KAJ4976069.1"/>
    <property type="molecule type" value="Genomic_DNA"/>
</dbReference>
<dbReference type="GO" id="GO:0000981">
    <property type="term" value="F:DNA-binding transcription factor activity, RNA polymerase II-specific"/>
    <property type="evidence" value="ECO:0007669"/>
    <property type="project" value="TreeGrafter"/>
</dbReference>
<proteinExistence type="predicted"/>
<dbReference type="PANTHER" id="PTHR11945">
    <property type="entry name" value="MADS BOX PROTEIN"/>
    <property type="match status" value="1"/>
</dbReference>
<evidence type="ECO:0000256" key="4">
    <source>
        <dbReference type="ARBA" id="ARBA00023163"/>
    </source>
</evidence>